<protein>
    <submittedName>
        <fullName evidence="1">Uncharacterized protein</fullName>
    </submittedName>
</protein>
<gene>
    <name evidence="1" type="ORF">HPB47_020222</name>
</gene>
<feature type="non-terminal residue" evidence="1">
    <location>
        <position position="1"/>
    </location>
</feature>
<sequence>ALYINIPGVMMNISLGCLAGLVIYANYPDCDPLKSGKITKSDQLIPFFVMKTLSVVPGLPGLFVACVFSGALSTLSSGFNSLAAVTWEDFLVKWSNFTERQAAYVTKAVAAFYGFLTIGMAFIAGRVGSILKAAFAMSGALSGPLLGVFTMGVLLPFCNGKHAVESGFLRTRFEWARAKWLVDSALVYRLLASLQGALAGLLLGQTVCLWVVVGSLLNESREENLPTSVDACPNVNVTEDPRSGAEPLAPEGLQNLYHLSHLLVPVLGFMVTFFTGILLSLLTAERSLERRSPNLQRSLCQRRERTPVYEKQGPKRCIASPGGPRRVQTYPGLSSTTRVPFSPDTGAPCVRVWWPTCLGSVVALLTKRLTPKDAKCAGPQYHTVGIPRSKPGRGSVSLSMSCSDKMARWGFCGIQGALLSHFLRNPVRLSSVVVAGCPYSREALLRAIHGRLPAVLRAPEPPELHYSSLVFTHSKQMTSGHPVIPCASSIIWWDGEKKSFIGVNGYKQGVTQKNIARPVARLPVCRRELFLQFHELKQQLSDDQLPASLRGQDLQSYAEFKLGADDYQKNRLEFHKLMSGWTTKSPDLQSFTIQEV</sequence>
<comment type="caution">
    <text evidence="1">The sequence shown here is derived from an EMBL/GenBank/DDBJ whole genome shotgun (WGS) entry which is preliminary data.</text>
</comment>
<evidence type="ECO:0000313" key="1">
    <source>
        <dbReference type="EMBL" id="KAG0433103.1"/>
    </source>
</evidence>
<evidence type="ECO:0000313" key="2">
    <source>
        <dbReference type="Proteomes" id="UP000805193"/>
    </source>
</evidence>
<accession>A0AC60QFY9</accession>
<reference evidence="1 2" key="1">
    <citation type="journal article" date="2020" name="Cell">
        <title>Large-Scale Comparative Analyses of Tick Genomes Elucidate Their Genetic Diversity and Vector Capacities.</title>
        <authorList>
            <consortium name="Tick Genome and Microbiome Consortium (TIGMIC)"/>
            <person name="Jia N."/>
            <person name="Wang J."/>
            <person name="Shi W."/>
            <person name="Du L."/>
            <person name="Sun Y."/>
            <person name="Zhan W."/>
            <person name="Jiang J.F."/>
            <person name="Wang Q."/>
            <person name="Zhang B."/>
            <person name="Ji P."/>
            <person name="Bell-Sakyi L."/>
            <person name="Cui X.M."/>
            <person name="Yuan T.T."/>
            <person name="Jiang B.G."/>
            <person name="Yang W.F."/>
            <person name="Lam T.T."/>
            <person name="Chang Q.C."/>
            <person name="Ding S.J."/>
            <person name="Wang X.J."/>
            <person name="Zhu J.G."/>
            <person name="Ruan X.D."/>
            <person name="Zhao L."/>
            <person name="Wei J.T."/>
            <person name="Ye R.Z."/>
            <person name="Que T.C."/>
            <person name="Du C.H."/>
            <person name="Zhou Y.H."/>
            <person name="Cheng J.X."/>
            <person name="Dai P.F."/>
            <person name="Guo W.B."/>
            <person name="Han X.H."/>
            <person name="Huang E.J."/>
            <person name="Li L.F."/>
            <person name="Wei W."/>
            <person name="Gao Y.C."/>
            <person name="Liu J.Z."/>
            <person name="Shao H.Z."/>
            <person name="Wang X."/>
            <person name="Wang C.C."/>
            <person name="Yang T.C."/>
            <person name="Huo Q.B."/>
            <person name="Li W."/>
            <person name="Chen H.Y."/>
            <person name="Chen S.E."/>
            <person name="Zhou L.G."/>
            <person name="Ni X.B."/>
            <person name="Tian J.H."/>
            <person name="Sheng Y."/>
            <person name="Liu T."/>
            <person name="Pan Y.S."/>
            <person name="Xia L.Y."/>
            <person name="Li J."/>
            <person name="Zhao F."/>
            <person name="Cao W.C."/>
        </authorList>
    </citation>
    <scope>NUCLEOTIDE SEQUENCE [LARGE SCALE GENOMIC DNA]</scope>
    <source>
        <strain evidence="1">Iper-2018</strain>
    </source>
</reference>
<name>A0AC60QFY9_IXOPE</name>
<proteinExistence type="predicted"/>
<keyword evidence="2" id="KW-1185">Reference proteome</keyword>
<dbReference type="Proteomes" id="UP000805193">
    <property type="component" value="Unassembled WGS sequence"/>
</dbReference>
<dbReference type="EMBL" id="JABSTQ010009086">
    <property type="protein sequence ID" value="KAG0433103.1"/>
    <property type="molecule type" value="Genomic_DNA"/>
</dbReference>
<organism evidence="1 2">
    <name type="scientific">Ixodes persulcatus</name>
    <name type="common">Taiga tick</name>
    <dbReference type="NCBI Taxonomy" id="34615"/>
    <lineage>
        <taxon>Eukaryota</taxon>
        <taxon>Metazoa</taxon>
        <taxon>Ecdysozoa</taxon>
        <taxon>Arthropoda</taxon>
        <taxon>Chelicerata</taxon>
        <taxon>Arachnida</taxon>
        <taxon>Acari</taxon>
        <taxon>Parasitiformes</taxon>
        <taxon>Ixodida</taxon>
        <taxon>Ixodoidea</taxon>
        <taxon>Ixodidae</taxon>
        <taxon>Ixodinae</taxon>
        <taxon>Ixodes</taxon>
    </lineage>
</organism>